<dbReference type="AlphaFoldDB" id="A0A3A6PHQ0"/>
<gene>
    <name evidence="2" type="ORF">D3P09_15430</name>
</gene>
<accession>A0A3A6PHQ0</accession>
<dbReference type="EMBL" id="QXQB01000003">
    <property type="protein sequence ID" value="RJX39256.1"/>
    <property type="molecule type" value="Genomic_DNA"/>
</dbReference>
<keyword evidence="1" id="KW-0812">Transmembrane</keyword>
<evidence type="ECO:0000313" key="2">
    <source>
        <dbReference type="EMBL" id="RJX39256.1"/>
    </source>
</evidence>
<evidence type="ECO:0000256" key="1">
    <source>
        <dbReference type="SAM" id="Phobius"/>
    </source>
</evidence>
<protein>
    <submittedName>
        <fullName evidence="2">Gluconate 2-dehydrogenase subunit 3 family protein</fullName>
    </submittedName>
</protein>
<keyword evidence="3" id="KW-1185">Reference proteome</keyword>
<name>A0A3A6PHQ0_9BACL</name>
<sequence length="310" mass="34431">MAWKIISGKTARRIIQEVHEVVGNNGNGLVADKEAEREAQQAEANEGAVLEHAGDDYNNKQINNNSRRKFLVNSGYVIGTLAVGGALSTMFGCTNNNGGNAQEPTATPGGGKETEIPNYNRALMYFTQAQFRIVDSATERIYPEDDNGPGAKKLGVAFFIDHQLAGDWGFNGRDYMSPPFYSGEKVQGYQGRLKRKEIFDIGIQELENYSMTKYSKGFAELEGAQQDEVLKVFENEEANLPTISESFFFRMLRAATLEGVYSDPLYGGNANMEGWRMRSYPGSQMSYLNIIDKEFTKIEPTSLQAHLASH</sequence>
<reference evidence="2 3" key="1">
    <citation type="submission" date="2018-09" db="EMBL/GenBank/DDBJ databases">
        <title>Paenibacillus aracenensis nov. sp. isolated from a cave in southern Spain.</title>
        <authorList>
            <person name="Jurado V."/>
            <person name="Gutierrez-Patricio S."/>
            <person name="Gonzalez-Pimentel J.L."/>
            <person name="Miller A.Z."/>
            <person name="Laiz L."/>
            <person name="Saiz-Jimenez C."/>
        </authorList>
    </citation>
    <scope>NUCLEOTIDE SEQUENCE [LARGE SCALE GENOMIC DNA]</scope>
    <source>
        <strain evidence="2 3">JCM 19203</strain>
    </source>
</reference>
<proteinExistence type="predicted"/>
<organism evidence="2 3">
    <name type="scientific">Paenibacillus pinisoli</name>
    <dbReference type="NCBI Taxonomy" id="1276110"/>
    <lineage>
        <taxon>Bacteria</taxon>
        <taxon>Bacillati</taxon>
        <taxon>Bacillota</taxon>
        <taxon>Bacilli</taxon>
        <taxon>Bacillales</taxon>
        <taxon>Paenibacillaceae</taxon>
        <taxon>Paenibacillus</taxon>
    </lineage>
</organism>
<dbReference type="InterPro" id="IPR027056">
    <property type="entry name" value="Gluconate_2DH_su3"/>
</dbReference>
<dbReference type="Pfam" id="PF13618">
    <property type="entry name" value="Gluconate_2-dh3"/>
    <property type="match status" value="1"/>
</dbReference>
<dbReference type="Proteomes" id="UP000267798">
    <property type="component" value="Unassembled WGS sequence"/>
</dbReference>
<evidence type="ECO:0000313" key="3">
    <source>
        <dbReference type="Proteomes" id="UP000267798"/>
    </source>
</evidence>
<keyword evidence="1" id="KW-1133">Transmembrane helix</keyword>
<comment type="caution">
    <text evidence="2">The sequence shown here is derived from an EMBL/GenBank/DDBJ whole genome shotgun (WGS) entry which is preliminary data.</text>
</comment>
<keyword evidence="1" id="KW-0472">Membrane</keyword>
<feature type="transmembrane region" description="Helical" evidence="1">
    <location>
        <begin position="70"/>
        <end position="91"/>
    </location>
</feature>
<dbReference type="OrthoDB" id="8400810at2"/>